<dbReference type="AlphaFoldDB" id="A0A1H4EDI3"/>
<dbReference type="STRING" id="83784.SAMN05192564_103277"/>
<evidence type="ECO:0000256" key="1">
    <source>
        <dbReference type="ARBA" id="ARBA00022679"/>
    </source>
</evidence>
<proteinExistence type="predicted"/>
<keyword evidence="1 3" id="KW-0808">Transferase</keyword>
<dbReference type="Gene3D" id="3.40.50.150">
    <property type="entry name" value="Vaccinia Virus protein VP39"/>
    <property type="match status" value="1"/>
</dbReference>
<dbReference type="GO" id="GO:0008168">
    <property type="term" value="F:methyltransferase activity"/>
    <property type="evidence" value="ECO:0007669"/>
    <property type="project" value="UniProtKB-KW"/>
</dbReference>
<name>A0A1H4EDI3_9BURK</name>
<protein>
    <submittedName>
        <fullName evidence="3">Methyltransferase domain-containing protein</fullName>
    </submittedName>
</protein>
<keyword evidence="3" id="KW-0489">Methyltransferase</keyword>
<gene>
    <name evidence="3" type="ORF">SAMN05192564_103277</name>
</gene>
<dbReference type="GO" id="GO:0032259">
    <property type="term" value="P:methylation"/>
    <property type="evidence" value="ECO:0007669"/>
    <property type="project" value="UniProtKB-KW"/>
</dbReference>
<keyword evidence="4" id="KW-1185">Reference proteome</keyword>
<dbReference type="PANTHER" id="PTHR43861">
    <property type="entry name" value="TRANS-ACONITATE 2-METHYLTRANSFERASE-RELATED"/>
    <property type="match status" value="1"/>
</dbReference>
<evidence type="ECO:0000313" key="3">
    <source>
        <dbReference type="EMBL" id="SEA82887.1"/>
    </source>
</evidence>
<dbReference type="SUPFAM" id="SSF53335">
    <property type="entry name" value="S-adenosyl-L-methionine-dependent methyltransferases"/>
    <property type="match status" value="1"/>
</dbReference>
<dbReference type="InterPro" id="IPR041698">
    <property type="entry name" value="Methyltransf_25"/>
</dbReference>
<reference evidence="4" key="1">
    <citation type="submission" date="2016-10" db="EMBL/GenBank/DDBJ databases">
        <authorList>
            <person name="Varghese N."/>
            <person name="Submissions S."/>
        </authorList>
    </citation>
    <scope>NUCLEOTIDE SEQUENCE [LARGE SCALE GENOMIC DNA]</scope>
    <source>
        <strain evidence="4">LMG 24000</strain>
    </source>
</reference>
<dbReference type="InterPro" id="IPR029063">
    <property type="entry name" value="SAM-dependent_MTases_sf"/>
</dbReference>
<dbReference type="RefSeq" id="WP_090533423.1">
    <property type="nucleotide sequence ID" value="NZ_FNRQ01000003.1"/>
</dbReference>
<sequence>MQQATEFWDGLFRARSEDSSRLVDMPDLDCPVYRRAVEHFGPLHGKTLVDLGCGAGASSLYFASLGANVISVDLSPLAIENLKRYCAEHRIDNIRPVVLAAQNLATLPQVDCVFGSMILHHIEPFDQFGAVLRATIKPGGRAFFWENNGASDTMMWFRDNVIGKLWVPKYGDVDESPLAPREVDELRRHFTVTTEFPEMIFIQMASTYLLRGRLHGPALALDRLLARFPALRKYSYRQYVCLS</sequence>
<dbReference type="Proteomes" id="UP000198638">
    <property type="component" value="Unassembled WGS sequence"/>
</dbReference>
<dbReference type="OrthoDB" id="9760689at2"/>
<accession>A0A1H4EDI3</accession>
<feature type="domain" description="Methyltransferase" evidence="2">
    <location>
        <begin position="49"/>
        <end position="140"/>
    </location>
</feature>
<organism evidence="3 4">
    <name type="scientific">Paraburkholderia sartisoli</name>
    <dbReference type="NCBI Taxonomy" id="83784"/>
    <lineage>
        <taxon>Bacteria</taxon>
        <taxon>Pseudomonadati</taxon>
        <taxon>Pseudomonadota</taxon>
        <taxon>Betaproteobacteria</taxon>
        <taxon>Burkholderiales</taxon>
        <taxon>Burkholderiaceae</taxon>
        <taxon>Paraburkholderia</taxon>
    </lineage>
</organism>
<dbReference type="EMBL" id="FNRQ01000003">
    <property type="protein sequence ID" value="SEA82887.1"/>
    <property type="molecule type" value="Genomic_DNA"/>
</dbReference>
<dbReference type="CDD" id="cd02440">
    <property type="entry name" value="AdoMet_MTases"/>
    <property type="match status" value="1"/>
</dbReference>
<dbReference type="Pfam" id="PF13649">
    <property type="entry name" value="Methyltransf_25"/>
    <property type="match status" value="1"/>
</dbReference>
<evidence type="ECO:0000259" key="2">
    <source>
        <dbReference type="Pfam" id="PF13649"/>
    </source>
</evidence>
<evidence type="ECO:0000313" key="4">
    <source>
        <dbReference type="Proteomes" id="UP000198638"/>
    </source>
</evidence>